<evidence type="ECO:0000256" key="9">
    <source>
        <dbReference type="ARBA" id="ARBA00048679"/>
    </source>
</evidence>
<dbReference type="AlphaFoldDB" id="A0A9K3L8M9"/>
<evidence type="ECO:0000256" key="8">
    <source>
        <dbReference type="ARBA" id="ARBA00047899"/>
    </source>
</evidence>
<dbReference type="PROSITE" id="PS00107">
    <property type="entry name" value="PROTEIN_KINASE_ATP"/>
    <property type="match status" value="1"/>
</dbReference>
<dbReference type="GO" id="GO:0005524">
    <property type="term" value="F:ATP binding"/>
    <property type="evidence" value="ECO:0007669"/>
    <property type="project" value="UniProtKB-UniRule"/>
</dbReference>
<dbReference type="EMBL" id="JAGRRH010000015">
    <property type="protein sequence ID" value="KAG7356781.1"/>
    <property type="molecule type" value="Genomic_DNA"/>
</dbReference>
<sequence length="631" mass="71332">MERSKHAAYEIAPNASIVQGVRVRKKRTLEHPVISWTSKGDLYFQVPATGEIIDSKWPYQRHDHRKNTDPTYLNDNQTGDQNSTPMATRPITDEDAVAAADKEMEERANRAKELLSQRYVGLKRQQEARQGRKMQLERQMVGMPEEKKVELRRHLEHEEMLIQKESRKKITTSDFESLAVIGRGAFGEVRLVRSKPKRGEPVEIFALKSMKKEMMVLKNQVGHVRAEREALSKASSDNLWLTALYYSFVDETHLYMVMEFLPGGDLMSLLIKEDTFSESVTRFFMAEAAHAISSVHALGYIHRDIKPDNMLLDARGHLKLTDLGLCKKVGEPSPMDNPDYVLKMLKEQGILQDDKMTDAGHAKTGASGRHRTPGDAMAMSIDDGIEVGIQGIPQGGTGGVGRPDSMPNGKARREMAYSTVGTPDYIAPEVLAAQNGASGYSYTTAVDWWSLGVIMFECLVGYTPFYAEDPVTTCRKILRWRQCLELPAETKSQLSAECIDFLSCLLAGPESRIGSSKNGTEFENGFIQVVQHPWFRGFDWDGLPAREGPLLPTGSREFPELLEYLKTCPKTDPRFPQLVSRVTQNFDTFEDYGSNLNQGRSRVVRNQLDQFYDYNYRRVRKPRVPLPPIDN</sequence>
<dbReference type="PROSITE" id="PS50011">
    <property type="entry name" value="PROTEIN_KINASE_DOM"/>
    <property type="match status" value="1"/>
</dbReference>
<evidence type="ECO:0000256" key="7">
    <source>
        <dbReference type="ARBA" id="ARBA00022840"/>
    </source>
</evidence>
<keyword evidence="6 13" id="KW-0418">Kinase</keyword>
<evidence type="ECO:0000256" key="2">
    <source>
        <dbReference type="ARBA" id="ARBA00022527"/>
    </source>
</evidence>
<dbReference type="PROSITE" id="PS00108">
    <property type="entry name" value="PROTEIN_KINASE_ST"/>
    <property type="match status" value="1"/>
</dbReference>
<comment type="caution">
    <text evidence="13">The sequence shown here is derived from an EMBL/GenBank/DDBJ whole genome shotgun (WGS) entry which is preliminary data.</text>
</comment>
<feature type="binding site" evidence="10">
    <location>
        <position position="208"/>
    </location>
    <ligand>
        <name>ATP</name>
        <dbReference type="ChEBI" id="CHEBI:30616"/>
    </ligand>
</feature>
<comment type="catalytic activity">
    <reaction evidence="9">
        <text>L-seryl-[protein] + ATP = O-phospho-L-seryl-[protein] + ADP + H(+)</text>
        <dbReference type="Rhea" id="RHEA:17989"/>
        <dbReference type="Rhea" id="RHEA-COMP:9863"/>
        <dbReference type="Rhea" id="RHEA-COMP:11604"/>
        <dbReference type="ChEBI" id="CHEBI:15378"/>
        <dbReference type="ChEBI" id="CHEBI:29999"/>
        <dbReference type="ChEBI" id="CHEBI:30616"/>
        <dbReference type="ChEBI" id="CHEBI:83421"/>
        <dbReference type="ChEBI" id="CHEBI:456216"/>
        <dbReference type="EC" id="2.7.11.1"/>
    </reaction>
</comment>
<evidence type="ECO:0000256" key="3">
    <source>
        <dbReference type="ARBA" id="ARBA00022553"/>
    </source>
</evidence>
<gene>
    <name evidence="13" type="ORF">IV203_001467</name>
</gene>
<keyword evidence="2 13" id="KW-0723">Serine/threonine-protein kinase</keyword>
<accession>A0A9K3L8M9</accession>
<dbReference type="Proteomes" id="UP000693970">
    <property type="component" value="Unassembled WGS sequence"/>
</dbReference>
<protein>
    <recommendedName>
        <fullName evidence="1">non-specific serine/threonine protein kinase</fullName>
        <ecNumber evidence="1">2.7.11.1</ecNumber>
    </recommendedName>
</protein>
<keyword evidence="4" id="KW-0808">Transferase</keyword>
<dbReference type="OrthoDB" id="3638488at2759"/>
<dbReference type="InterPro" id="IPR017441">
    <property type="entry name" value="Protein_kinase_ATP_BS"/>
</dbReference>
<dbReference type="GO" id="GO:0071944">
    <property type="term" value="C:cell periphery"/>
    <property type="evidence" value="ECO:0007669"/>
    <property type="project" value="UniProtKB-ARBA"/>
</dbReference>
<feature type="domain" description="Protein kinase" evidence="12">
    <location>
        <begin position="175"/>
        <end position="535"/>
    </location>
</feature>
<feature type="compositionally biased region" description="Polar residues" evidence="11">
    <location>
        <begin position="69"/>
        <end position="86"/>
    </location>
</feature>
<dbReference type="InterPro" id="IPR050236">
    <property type="entry name" value="Ser_Thr_kinase_AGC"/>
</dbReference>
<reference evidence="13" key="1">
    <citation type="journal article" date="2021" name="Sci. Rep.">
        <title>Diploid genomic architecture of Nitzschia inconspicua, an elite biomass production diatom.</title>
        <authorList>
            <person name="Oliver A."/>
            <person name="Podell S."/>
            <person name="Pinowska A."/>
            <person name="Traller J.C."/>
            <person name="Smith S.R."/>
            <person name="McClure R."/>
            <person name="Beliaev A."/>
            <person name="Bohutskyi P."/>
            <person name="Hill E.A."/>
            <person name="Rabines A."/>
            <person name="Zheng H."/>
            <person name="Allen L.Z."/>
            <person name="Kuo A."/>
            <person name="Grigoriev I.V."/>
            <person name="Allen A.E."/>
            <person name="Hazlebeck D."/>
            <person name="Allen E.E."/>
        </authorList>
    </citation>
    <scope>NUCLEOTIDE SEQUENCE</scope>
    <source>
        <strain evidence="13">Hildebrandi</strain>
    </source>
</reference>
<keyword evidence="3" id="KW-0597">Phosphoprotein</keyword>
<organism evidence="13 14">
    <name type="scientific">Nitzschia inconspicua</name>
    <dbReference type="NCBI Taxonomy" id="303405"/>
    <lineage>
        <taxon>Eukaryota</taxon>
        <taxon>Sar</taxon>
        <taxon>Stramenopiles</taxon>
        <taxon>Ochrophyta</taxon>
        <taxon>Bacillariophyta</taxon>
        <taxon>Bacillariophyceae</taxon>
        <taxon>Bacillariophycidae</taxon>
        <taxon>Bacillariales</taxon>
        <taxon>Bacillariaceae</taxon>
        <taxon>Nitzschia</taxon>
    </lineage>
</organism>
<dbReference type="SMART" id="SM00220">
    <property type="entry name" value="S_TKc"/>
    <property type="match status" value="1"/>
</dbReference>
<dbReference type="Pfam" id="PF00069">
    <property type="entry name" value="Pkinase"/>
    <property type="match status" value="2"/>
</dbReference>
<proteinExistence type="predicted"/>
<keyword evidence="7 10" id="KW-0067">ATP-binding</keyword>
<evidence type="ECO:0000256" key="10">
    <source>
        <dbReference type="PROSITE-ProRule" id="PRU10141"/>
    </source>
</evidence>
<keyword evidence="5 10" id="KW-0547">Nucleotide-binding</keyword>
<evidence type="ECO:0000256" key="5">
    <source>
        <dbReference type="ARBA" id="ARBA00022741"/>
    </source>
</evidence>
<dbReference type="FunFam" id="1.10.510.10:FF:000086">
    <property type="entry name" value="Non-specific serine/threonine protein kinase"/>
    <property type="match status" value="1"/>
</dbReference>
<comment type="catalytic activity">
    <reaction evidence="8">
        <text>L-threonyl-[protein] + ATP = O-phospho-L-threonyl-[protein] + ADP + H(+)</text>
        <dbReference type="Rhea" id="RHEA:46608"/>
        <dbReference type="Rhea" id="RHEA-COMP:11060"/>
        <dbReference type="Rhea" id="RHEA-COMP:11605"/>
        <dbReference type="ChEBI" id="CHEBI:15378"/>
        <dbReference type="ChEBI" id="CHEBI:30013"/>
        <dbReference type="ChEBI" id="CHEBI:30616"/>
        <dbReference type="ChEBI" id="CHEBI:61977"/>
        <dbReference type="ChEBI" id="CHEBI:456216"/>
        <dbReference type="EC" id="2.7.11.1"/>
    </reaction>
</comment>
<reference evidence="13" key="2">
    <citation type="submission" date="2021-04" db="EMBL/GenBank/DDBJ databases">
        <authorList>
            <person name="Podell S."/>
        </authorList>
    </citation>
    <scope>NUCLEOTIDE SEQUENCE</scope>
    <source>
        <strain evidence="13">Hildebrandi</strain>
    </source>
</reference>
<dbReference type="EC" id="2.7.11.1" evidence="1"/>
<dbReference type="PANTHER" id="PTHR24356">
    <property type="entry name" value="SERINE/THREONINE-PROTEIN KINASE"/>
    <property type="match status" value="1"/>
</dbReference>
<dbReference type="FunFam" id="3.30.200.20:FF:000192">
    <property type="entry name" value="Serine/threonine-protein kinase cot-1"/>
    <property type="match status" value="1"/>
</dbReference>
<feature type="region of interest" description="Disordered" evidence="11">
    <location>
        <begin position="60"/>
        <end position="91"/>
    </location>
</feature>
<evidence type="ECO:0000259" key="12">
    <source>
        <dbReference type="PROSITE" id="PS50011"/>
    </source>
</evidence>
<dbReference type="InterPro" id="IPR059233">
    <property type="entry name" value="MobB_NdrA/B/Cbk1"/>
</dbReference>
<name>A0A9K3L8M9_9STRA</name>
<dbReference type="PANTHER" id="PTHR24356:SF184">
    <property type="entry name" value="SERINE_THREONINE-PROTEIN KINASE TRICORNERED"/>
    <property type="match status" value="1"/>
</dbReference>
<dbReference type="InterPro" id="IPR000719">
    <property type="entry name" value="Prot_kinase_dom"/>
</dbReference>
<dbReference type="CDD" id="cd21742">
    <property type="entry name" value="MobB_NDR_LATS-like"/>
    <property type="match status" value="1"/>
</dbReference>
<evidence type="ECO:0000256" key="4">
    <source>
        <dbReference type="ARBA" id="ARBA00022679"/>
    </source>
</evidence>
<evidence type="ECO:0000256" key="1">
    <source>
        <dbReference type="ARBA" id="ARBA00012513"/>
    </source>
</evidence>
<dbReference type="GO" id="GO:0035556">
    <property type="term" value="P:intracellular signal transduction"/>
    <property type="evidence" value="ECO:0007669"/>
    <property type="project" value="TreeGrafter"/>
</dbReference>
<evidence type="ECO:0000313" key="13">
    <source>
        <dbReference type="EMBL" id="KAG7356781.1"/>
    </source>
</evidence>
<evidence type="ECO:0000256" key="6">
    <source>
        <dbReference type="ARBA" id="ARBA00022777"/>
    </source>
</evidence>
<dbReference type="InterPro" id="IPR008271">
    <property type="entry name" value="Ser/Thr_kinase_AS"/>
</dbReference>
<dbReference type="GO" id="GO:0004674">
    <property type="term" value="F:protein serine/threonine kinase activity"/>
    <property type="evidence" value="ECO:0007669"/>
    <property type="project" value="UniProtKB-KW"/>
</dbReference>
<evidence type="ECO:0000256" key="11">
    <source>
        <dbReference type="SAM" id="MobiDB-lite"/>
    </source>
</evidence>
<keyword evidence="14" id="KW-1185">Reference proteome</keyword>
<evidence type="ECO:0000313" key="14">
    <source>
        <dbReference type="Proteomes" id="UP000693970"/>
    </source>
</evidence>